<evidence type="ECO:0000313" key="4">
    <source>
        <dbReference type="Proteomes" id="UP000181790"/>
    </source>
</evidence>
<dbReference type="Proteomes" id="UP000181790">
    <property type="component" value="Unassembled WGS sequence"/>
</dbReference>
<organism evidence="3 4">
    <name type="scientific">Arsenicibacter rosenii</name>
    <dbReference type="NCBI Taxonomy" id="1750698"/>
    <lineage>
        <taxon>Bacteria</taxon>
        <taxon>Pseudomonadati</taxon>
        <taxon>Bacteroidota</taxon>
        <taxon>Cytophagia</taxon>
        <taxon>Cytophagales</taxon>
        <taxon>Spirosomataceae</taxon>
        <taxon>Arsenicibacter</taxon>
    </lineage>
</organism>
<dbReference type="EMBL" id="MORL01000001">
    <property type="protein sequence ID" value="OIN61155.1"/>
    <property type="molecule type" value="Genomic_DNA"/>
</dbReference>
<sequence>MQAYTLKKILFVFFLPVCLAVKAENFSVIKRADSLFSAGLYNEASALYQSELTKGEVATDGMLLKLAYVAEKNNDVPKLLYFLEMYFDRHPNESILQKMNDIARANGLIGYETDDLNYFYLFYKQYGLYVLLALLALGMYVFGIIVVRIYHKESVPQRYKWVAFVYLVTLFIFVNLPEGYQSGIINRDKVLLRAEPSSAAPVIEIISRGNKINILGSADIWLRVFWNDRLYYIRKDDVWVI</sequence>
<keyword evidence="1" id="KW-0812">Transmembrane</keyword>
<reference evidence="3 4" key="1">
    <citation type="submission" date="2016-10" db="EMBL/GenBank/DDBJ databases">
        <title>Arsenicibacter rosenii gen. nov., sp. nov., an efficient arsenic-methylating bacterium isolated from an arsenic-contaminated paddy soil.</title>
        <authorList>
            <person name="Huang K."/>
        </authorList>
    </citation>
    <scope>NUCLEOTIDE SEQUENCE [LARGE SCALE GENOMIC DNA]</scope>
    <source>
        <strain evidence="3 4">SM-1</strain>
    </source>
</reference>
<keyword evidence="1" id="KW-1133">Transmembrane helix</keyword>
<evidence type="ECO:0000313" key="3">
    <source>
        <dbReference type="EMBL" id="OIN61155.1"/>
    </source>
</evidence>
<feature type="transmembrane region" description="Helical" evidence="1">
    <location>
        <begin position="126"/>
        <end position="147"/>
    </location>
</feature>
<dbReference type="InterPro" id="IPR003646">
    <property type="entry name" value="SH3-like_bac-type"/>
</dbReference>
<comment type="caution">
    <text evidence="3">The sequence shown here is derived from an EMBL/GenBank/DDBJ whole genome shotgun (WGS) entry which is preliminary data.</text>
</comment>
<accession>A0A1S2VS51</accession>
<protein>
    <recommendedName>
        <fullName evidence="2">SH3b domain-containing protein</fullName>
    </recommendedName>
</protein>
<keyword evidence="4" id="KW-1185">Reference proteome</keyword>
<gene>
    <name evidence="3" type="ORF">BLX24_03585</name>
</gene>
<proteinExistence type="predicted"/>
<keyword evidence="1" id="KW-0472">Membrane</keyword>
<feature type="transmembrane region" description="Helical" evidence="1">
    <location>
        <begin position="159"/>
        <end position="176"/>
    </location>
</feature>
<dbReference type="AlphaFoldDB" id="A0A1S2VS51"/>
<name>A0A1S2VS51_9BACT</name>
<dbReference type="SMART" id="SM00287">
    <property type="entry name" value="SH3b"/>
    <property type="match status" value="1"/>
</dbReference>
<dbReference type="OrthoDB" id="977366at2"/>
<feature type="domain" description="SH3b" evidence="2">
    <location>
        <begin position="180"/>
        <end position="241"/>
    </location>
</feature>
<evidence type="ECO:0000259" key="2">
    <source>
        <dbReference type="SMART" id="SM00287"/>
    </source>
</evidence>
<dbReference type="Gene3D" id="2.30.30.40">
    <property type="entry name" value="SH3 Domains"/>
    <property type="match status" value="1"/>
</dbReference>
<evidence type="ECO:0000256" key="1">
    <source>
        <dbReference type="SAM" id="Phobius"/>
    </source>
</evidence>